<dbReference type="GO" id="GO:0006355">
    <property type="term" value="P:regulation of DNA-templated transcription"/>
    <property type="evidence" value="ECO:0007669"/>
    <property type="project" value="UniProtKB-ARBA"/>
</dbReference>
<dbReference type="RefSeq" id="WP_181847676.1">
    <property type="nucleotide sequence ID" value="NZ_JPWH01000016.1"/>
</dbReference>
<comment type="caution">
    <text evidence="1">The sequence shown here is derived from an EMBL/GenBank/DDBJ whole genome shotgun (WGS) entry which is preliminary data.</text>
</comment>
<dbReference type="InterPro" id="IPR036390">
    <property type="entry name" value="WH_DNA-bd_sf"/>
</dbReference>
<reference evidence="1 2" key="1">
    <citation type="submission" date="2014-07" db="EMBL/GenBank/DDBJ databases">
        <title>Draft genome sequence of Thalassospira profundimaris S25-3-2.</title>
        <authorList>
            <person name="Lai Q."/>
            <person name="Shao Z."/>
        </authorList>
    </citation>
    <scope>NUCLEOTIDE SEQUENCE [LARGE SCALE GENOMIC DNA]</scope>
    <source>
        <strain evidence="1 2">S25-3-2</strain>
    </source>
</reference>
<evidence type="ECO:0000313" key="1">
    <source>
        <dbReference type="EMBL" id="RCK45608.1"/>
    </source>
</evidence>
<protein>
    <submittedName>
        <fullName evidence="1">Uncharacterized protein</fullName>
    </submittedName>
</protein>
<organism evidence="1 2">
    <name type="scientific">Thalassospira profundimaris</name>
    <dbReference type="NCBI Taxonomy" id="502049"/>
    <lineage>
        <taxon>Bacteria</taxon>
        <taxon>Pseudomonadati</taxon>
        <taxon>Pseudomonadota</taxon>
        <taxon>Alphaproteobacteria</taxon>
        <taxon>Rhodospirillales</taxon>
        <taxon>Thalassospiraceae</taxon>
        <taxon>Thalassospira</taxon>
    </lineage>
</organism>
<evidence type="ECO:0000313" key="2">
    <source>
        <dbReference type="Proteomes" id="UP000252517"/>
    </source>
</evidence>
<gene>
    <name evidence="1" type="ORF">TH25_17790</name>
</gene>
<dbReference type="Proteomes" id="UP000252517">
    <property type="component" value="Unassembled WGS sequence"/>
</dbReference>
<proteinExistence type="predicted"/>
<dbReference type="InterPro" id="IPR036388">
    <property type="entry name" value="WH-like_DNA-bd_sf"/>
</dbReference>
<accession>A0A367WW34</accession>
<dbReference type="AlphaFoldDB" id="A0A367WW34"/>
<dbReference type="InterPro" id="IPR011991">
    <property type="entry name" value="ArsR-like_HTH"/>
</dbReference>
<sequence length="404" mass="45194">MDQGSFQDNLARLRQELAKDREKISSETQEIYKEIATSAPPPANSVTTTDPASYIGVALRAERKLGRLAERLNHTGMLENCRFAASLLEACDVVTAEGRGATPRRLLQFMAYEGDSSSHYENLIGAMDVFATCRKPAAPAQGKVTSELVRTIATRASLRSRNWLSSPDRLDWHKIISDRQIPCPLDTVLIARFCDQMNDHNPGNGIMAVADTLYMALKWLYELEQHYDALAHDHDMSPEMELETDNPQAIYWNRTCRLLIPYLVAHFCDGILLPLMCGTPVTNSLVKLRPLFAHNAPAENARPHTLAVILDGIERLDQTEKQVRQQWRKAEKLSADGRGLSLAKITSHLFQHGTICAADIVELCNLTPQAAHYQLKRLLESGLISRGPKGKVGGHYFLDFLLHM</sequence>
<dbReference type="CDD" id="cd00090">
    <property type="entry name" value="HTH_ARSR"/>
    <property type="match status" value="1"/>
</dbReference>
<dbReference type="SUPFAM" id="SSF46785">
    <property type="entry name" value="Winged helix' DNA-binding domain"/>
    <property type="match status" value="1"/>
</dbReference>
<dbReference type="Gene3D" id="1.10.10.10">
    <property type="entry name" value="Winged helix-like DNA-binding domain superfamily/Winged helix DNA-binding domain"/>
    <property type="match status" value="1"/>
</dbReference>
<dbReference type="Pfam" id="PF13412">
    <property type="entry name" value="HTH_24"/>
    <property type="match status" value="1"/>
</dbReference>
<dbReference type="EMBL" id="JPWH01000016">
    <property type="protein sequence ID" value="RCK45608.1"/>
    <property type="molecule type" value="Genomic_DNA"/>
</dbReference>
<name>A0A367WW34_9PROT</name>